<name>N6TTH6_9HYPH</name>
<keyword evidence="1" id="KW-0614">Plasmid</keyword>
<dbReference type="PATRIC" id="fig|363754.4.peg.6709"/>
<evidence type="ECO:0000313" key="1">
    <source>
        <dbReference type="EMBL" id="ENN83799.1"/>
    </source>
</evidence>
<dbReference type="Pfam" id="PF05284">
    <property type="entry name" value="DUF736"/>
    <property type="match status" value="1"/>
</dbReference>
<comment type="caution">
    <text evidence="1">The sequence shown here is derived from an EMBL/GenBank/DDBJ whole genome shotgun (WGS) entry which is preliminary data.</text>
</comment>
<evidence type="ECO:0000313" key="2">
    <source>
        <dbReference type="Proteomes" id="UP000012429"/>
    </source>
</evidence>
<dbReference type="EMBL" id="AQHN01000095">
    <property type="protein sequence ID" value="ENN83799.1"/>
    <property type="molecule type" value="Genomic_DNA"/>
</dbReference>
<geneLocation type="plasmid" evidence="1">
    <name>pPRF81a</name>
</geneLocation>
<reference evidence="1 2" key="1">
    <citation type="journal article" date="2012" name="BMC Genomics">
        <title>Genomic basis of broad host range and environmental adaptability of Rhizobium tropici CIAT 899 and Rhizobium sp. PRF 81 which are used in inoculants for common bean (Phaseolus vulgaris L.).</title>
        <authorList>
            <person name="Ormeno-Orrillo E."/>
            <person name="Menna P."/>
            <person name="Almeida L.G."/>
            <person name="Ollero F.J."/>
            <person name="Nicolas M.F."/>
            <person name="Pains Rodrigues E."/>
            <person name="Shigueyoshi Nakatani A."/>
            <person name="Silva Batista J.S."/>
            <person name="Oliveira Chueire L.M."/>
            <person name="Souza R.C."/>
            <person name="Ribeiro Vasconcelos A.T."/>
            <person name="Megias M."/>
            <person name="Hungria M."/>
            <person name="Martinez-Romero E."/>
        </authorList>
    </citation>
    <scope>NUCLEOTIDE SEQUENCE [LARGE SCALE GENOMIC DNA]</scope>
    <source>
        <strain evidence="1 2">PRF 81</strain>
        <plasmid evidence="1">pPRF81a</plasmid>
    </source>
</reference>
<dbReference type="AlphaFoldDB" id="N6TTH6"/>
<protein>
    <recommendedName>
        <fullName evidence="3">DUF736 domain-containing protein</fullName>
    </recommendedName>
</protein>
<proteinExistence type="predicted"/>
<accession>N6TTH6</accession>
<keyword evidence="2" id="KW-1185">Reference proteome</keyword>
<dbReference type="Proteomes" id="UP000012429">
    <property type="component" value="Unassembled WGS sequence"/>
</dbReference>
<organism evidence="1 2">
    <name type="scientific">Rhizobium freirei PRF 81</name>
    <dbReference type="NCBI Taxonomy" id="363754"/>
    <lineage>
        <taxon>Bacteria</taxon>
        <taxon>Pseudomonadati</taxon>
        <taxon>Pseudomonadota</taxon>
        <taxon>Alphaproteobacteria</taxon>
        <taxon>Hyphomicrobiales</taxon>
        <taxon>Rhizobiaceae</taxon>
        <taxon>Rhizobium/Agrobacterium group</taxon>
        <taxon>Rhizobium</taxon>
    </lineage>
</organism>
<dbReference type="InterPro" id="IPR007948">
    <property type="entry name" value="DUF736"/>
</dbReference>
<evidence type="ECO:0008006" key="3">
    <source>
        <dbReference type="Google" id="ProtNLM"/>
    </source>
</evidence>
<gene>
    <name evidence="1" type="ORF">RHSP_41111</name>
</gene>
<sequence>MVPRLFERGRTTADLDGPGVAEGRLRLDRLAATAGPDYFPPPGKPGFASRSKIALSNRLPLRSSPSGAAPLATVLFTVIEVAMARPGKVERNEIMAVIGEFTTTNGTIQGNVLTLTVKTRARLIPIERTSPSAPDYRAQAPNGAEIGAGWNEVSDDGEPYVSIKLDDPSFNAPINAALWPAQKEGEYVLVWNRPRRVA</sequence>